<reference evidence="2" key="1">
    <citation type="journal article" date="2022" name="bioRxiv">
        <title>Sequencing and chromosome-scale assembly of the giantPleurodeles waltlgenome.</title>
        <authorList>
            <person name="Brown T."/>
            <person name="Elewa A."/>
            <person name="Iarovenko S."/>
            <person name="Subramanian E."/>
            <person name="Araus A.J."/>
            <person name="Petzold A."/>
            <person name="Susuki M."/>
            <person name="Suzuki K.-i.T."/>
            <person name="Hayashi T."/>
            <person name="Toyoda A."/>
            <person name="Oliveira C."/>
            <person name="Osipova E."/>
            <person name="Leigh N.D."/>
            <person name="Simon A."/>
            <person name="Yun M.H."/>
        </authorList>
    </citation>
    <scope>NUCLEOTIDE SEQUENCE</scope>
    <source>
        <strain evidence="2">20211129_DDA</strain>
        <tissue evidence="2">Liver</tissue>
    </source>
</reference>
<gene>
    <name evidence="2" type="ORF">NDU88_001576</name>
</gene>
<dbReference type="EMBL" id="JANPWB010000013">
    <property type="protein sequence ID" value="KAJ1104161.1"/>
    <property type="molecule type" value="Genomic_DNA"/>
</dbReference>
<feature type="region of interest" description="Disordered" evidence="1">
    <location>
        <begin position="37"/>
        <end position="153"/>
    </location>
</feature>
<comment type="caution">
    <text evidence="2">The sequence shown here is derived from an EMBL/GenBank/DDBJ whole genome shotgun (WGS) entry which is preliminary data.</text>
</comment>
<name>A0AAV7MK35_PLEWA</name>
<dbReference type="Proteomes" id="UP001066276">
    <property type="component" value="Chromosome 9"/>
</dbReference>
<organism evidence="2 3">
    <name type="scientific">Pleurodeles waltl</name>
    <name type="common">Iberian ribbed newt</name>
    <dbReference type="NCBI Taxonomy" id="8319"/>
    <lineage>
        <taxon>Eukaryota</taxon>
        <taxon>Metazoa</taxon>
        <taxon>Chordata</taxon>
        <taxon>Craniata</taxon>
        <taxon>Vertebrata</taxon>
        <taxon>Euteleostomi</taxon>
        <taxon>Amphibia</taxon>
        <taxon>Batrachia</taxon>
        <taxon>Caudata</taxon>
        <taxon>Salamandroidea</taxon>
        <taxon>Salamandridae</taxon>
        <taxon>Pleurodelinae</taxon>
        <taxon>Pleurodeles</taxon>
    </lineage>
</organism>
<sequence>MSKFRESQQILEVRKNAAKLTDGSWWGITRLALEPSVRRSVAESKELGNKSLVRAKQAARARRSPEAPEPQGPQGRGVHEGRGVHKGRGSIQPLSRPPKRSLAPSTVCSLGAPLHKRPDHRSVCADSGTQLGLHPRVRCYNTSPDRGPPPRPK</sequence>
<dbReference type="AlphaFoldDB" id="A0AAV7MK35"/>
<feature type="compositionally biased region" description="Basic and acidic residues" evidence="1">
    <location>
        <begin position="37"/>
        <end position="48"/>
    </location>
</feature>
<evidence type="ECO:0000313" key="3">
    <source>
        <dbReference type="Proteomes" id="UP001066276"/>
    </source>
</evidence>
<accession>A0AAV7MK35</accession>
<keyword evidence="3" id="KW-1185">Reference proteome</keyword>
<proteinExistence type="predicted"/>
<protein>
    <submittedName>
        <fullName evidence="2">Uncharacterized protein</fullName>
    </submittedName>
</protein>
<evidence type="ECO:0000313" key="2">
    <source>
        <dbReference type="EMBL" id="KAJ1104161.1"/>
    </source>
</evidence>
<evidence type="ECO:0000256" key="1">
    <source>
        <dbReference type="SAM" id="MobiDB-lite"/>
    </source>
</evidence>